<dbReference type="PANTHER" id="PTHR30346">
    <property type="entry name" value="TRANSCRIPTIONAL DUAL REGULATOR HCAR-RELATED"/>
    <property type="match status" value="1"/>
</dbReference>
<dbReference type="InterPro" id="IPR036390">
    <property type="entry name" value="WH_DNA-bd_sf"/>
</dbReference>
<name>A0ABV7Y6R1_9ACTN</name>
<dbReference type="CDD" id="cd08414">
    <property type="entry name" value="PBP2_LTTR_aromatics_like"/>
    <property type="match status" value="1"/>
</dbReference>
<dbReference type="Proteomes" id="UP001595699">
    <property type="component" value="Unassembled WGS sequence"/>
</dbReference>
<dbReference type="Pfam" id="PF00126">
    <property type="entry name" value="HTH_1"/>
    <property type="match status" value="1"/>
</dbReference>
<keyword evidence="4" id="KW-0804">Transcription</keyword>
<keyword evidence="2" id="KW-0805">Transcription regulation</keyword>
<feature type="domain" description="HTH lysR-type" evidence="5">
    <location>
        <begin position="4"/>
        <end position="61"/>
    </location>
</feature>
<evidence type="ECO:0000259" key="5">
    <source>
        <dbReference type="PROSITE" id="PS50931"/>
    </source>
</evidence>
<protein>
    <submittedName>
        <fullName evidence="6">LysR family transcriptional regulator</fullName>
    </submittedName>
</protein>
<dbReference type="InterPro" id="IPR036388">
    <property type="entry name" value="WH-like_DNA-bd_sf"/>
</dbReference>
<comment type="similarity">
    <text evidence="1">Belongs to the LysR transcriptional regulatory family.</text>
</comment>
<evidence type="ECO:0000256" key="4">
    <source>
        <dbReference type="ARBA" id="ARBA00023163"/>
    </source>
</evidence>
<dbReference type="EMBL" id="JBHRZH010000006">
    <property type="protein sequence ID" value="MFC3760981.1"/>
    <property type="molecule type" value="Genomic_DNA"/>
</dbReference>
<evidence type="ECO:0000256" key="1">
    <source>
        <dbReference type="ARBA" id="ARBA00009437"/>
    </source>
</evidence>
<keyword evidence="3" id="KW-0238">DNA-binding</keyword>
<dbReference type="SUPFAM" id="SSF53850">
    <property type="entry name" value="Periplasmic binding protein-like II"/>
    <property type="match status" value="1"/>
</dbReference>
<dbReference type="PRINTS" id="PR00039">
    <property type="entry name" value="HTHLYSR"/>
</dbReference>
<accession>A0ABV7Y6R1</accession>
<dbReference type="RefSeq" id="WP_205117209.1">
    <property type="nucleotide sequence ID" value="NZ_JAFBCM010000001.1"/>
</dbReference>
<gene>
    <name evidence="6" type="ORF">ACFOUW_09020</name>
</gene>
<dbReference type="Gene3D" id="1.10.10.10">
    <property type="entry name" value="Winged helix-like DNA-binding domain superfamily/Winged helix DNA-binding domain"/>
    <property type="match status" value="1"/>
</dbReference>
<dbReference type="SUPFAM" id="SSF46785">
    <property type="entry name" value="Winged helix' DNA-binding domain"/>
    <property type="match status" value="1"/>
</dbReference>
<dbReference type="PANTHER" id="PTHR30346:SF0">
    <property type="entry name" value="HCA OPERON TRANSCRIPTIONAL ACTIVATOR HCAR"/>
    <property type="match status" value="1"/>
</dbReference>
<evidence type="ECO:0000313" key="7">
    <source>
        <dbReference type="Proteomes" id="UP001595699"/>
    </source>
</evidence>
<dbReference type="PROSITE" id="PS50931">
    <property type="entry name" value="HTH_LYSR"/>
    <property type="match status" value="1"/>
</dbReference>
<evidence type="ECO:0000256" key="3">
    <source>
        <dbReference type="ARBA" id="ARBA00023125"/>
    </source>
</evidence>
<dbReference type="InterPro" id="IPR005119">
    <property type="entry name" value="LysR_subst-bd"/>
</dbReference>
<dbReference type="Gene3D" id="3.40.190.290">
    <property type="match status" value="1"/>
</dbReference>
<evidence type="ECO:0000313" key="6">
    <source>
        <dbReference type="EMBL" id="MFC3760981.1"/>
    </source>
</evidence>
<keyword evidence="7" id="KW-1185">Reference proteome</keyword>
<organism evidence="6 7">
    <name type="scientific">Tenggerimyces flavus</name>
    <dbReference type="NCBI Taxonomy" id="1708749"/>
    <lineage>
        <taxon>Bacteria</taxon>
        <taxon>Bacillati</taxon>
        <taxon>Actinomycetota</taxon>
        <taxon>Actinomycetes</taxon>
        <taxon>Propionibacteriales</taxon>
        <taxon>Nocardioidaceae</taxon>
        <taxon>Tenggerimyces</taxon>
    </lineage>
</organism>
<sequence>MERLSTRELEYFVALSEELHFGRAAERLGIAQPPLSRAIRQLERRVGVPLLERTSRKVALTPAGEVLLHESRKALDAVSAAMLRTQRAGAVSSRLVVVLKPGGEGGLLPDILARYEKDPDAIEVDLLFCGVGEQAMMLRDGRADVAFLHAPHDDLSGFDAEELVVEKMIVVVPAGHRLAGRSHVRLADLEGENLPSWQGGTVDEGFGPDPHAGGRLMQLIALGRLVAVVPASLAGQLRRDLACVPVEDAAPSTLLVAWPERSRSRAVAAFVRAAVAVSPFAR</sequence>
<dbReference type="InterPro" id="IPR000847">
    <property type="entry name" value="LysR_HTH_N"/>
</dbReference>
<comment type="caution">
    <text evidence="6">The sequence shown here is derived from an EMBL/GenBank/DDBJ whole genome shotgun (WGS) entry which is preliminary data.</text>
</comment>
<reference evidence="7" key="1">
    <citation type="journal article" date="2019" name="Int. J. Syst. Evol. Microbiol.">
        <title>The Global Catalogue of Microorganisms (GCM) 10K type strain sequencing project: providing services to taxonomists for standard genome sequencing and annotation.</title>
        <authorList>
            <consortium name="The Broad Institute Genomics Platform"/>
            <consortium name="The Broad Institute Genome Sequencing Center for Infectious Disease"/>
            <person name="Wu L."/>
            <person name="Ma J."/>
        </authorList>
    </citation>
    <scope>NUCLEOTIDE SEQUENCE [LARGE SCALE GENOMIC DNA]</scope>
    <source>
        <strain evidence="7">CGMCC 4.7241</strain>
    </source>
</reference>
<dbReference type="Pfam" id="PF03466">
    <property type="entry name" value="LysR_substrate"/>
    <property type="match status" value="1"/>
</dbReference>
<proteinExistence type="inferred from homology"/>
<evidence type="ECO:0000256" key="2">
    <source>
        <dbReference type="ARBA" id="ARBA00023015"/>
    </source>
</evidence>